<feature type="domain" description="HTH lysR-type" evidence="5">
    <location>
        <begin position="1"/>
        <end position="58"/>
    </location>
</feature>
<gene>
    <name evidence="6" type="ORF">ABQM86_21405</name>
</gene>
<dbReference type="Pfam" id="PF03466">
    <property type="entry name" value="LysR_substrate"/>
    <property type="match status" value="1"/>
</dbReference>
<keyword evidence="3" id="KW-0238">DNA-binding</keyword>
<evidence type="ECO:0000256" key="2">
    <source>
        <dbReference type="ARBA" id="ARBA00023015"/>
    </source>
</evidence>
<dbReference type="Gene3D" id="3.40.190.290">
    <property type="match status" value="1"/>
</dbReference>
<dbReference type="Gene3D" id="1.10.10.10">
    <property type="entry name" value="Winged helix-like DNA-binding domain superfamily/Winged helix DNA-binding domain"/>
    <property type="match status" value="1"/>
</dbReference>
<keyword evidence="2" id="KW-0805">Transcription regulation</keyword>
<dbReference type="GO" id="GO:0003700">
    <property type="term" value="F:DNA-binding transcription factor activity"/>
    <property type="evidence" value="ECO:0007669"/>
    <property type="project" value="InterPro"/>
</dbReference>
<dbReference type="FunFam" id="1.10.10.10:FF:000001">
    <property type="entry name" value="LysR family transcriptional regulator"/>
    <property type="match status" value="1"/>
</dbReference>
<organism evidence="6">
    <name type="scientific">Paenarthrobacter sp. AMU7</name>
    <dbReference type="NCBI Taxonomy" id="3162492"/>
    <lineage>
        <taxon>Bacteria</taxon>
        <taxon>Bacillati</taxon>
        <taxon>Actinomycetota</taxon>
        <taxon>Actinomycetes</taxon>
        <taxon>Micrococcales</taxon>
        <taxon>Micrococcaceae</taxon>
        <taxon>Paenarthrobacter</taxon>
    </lineage>
</organism>
<dbReference type="CDD" id="cd05466">
    <property type="entry name" value="PBP2_LTTR_substrate"/>
    <property type="match status" value="1"/>
</dbReference>
<keyword evidence="4" id="KW-0804">Transcription</keyword>
<evidence type="ECO:0000256" key="1">
    <source>
        <dbReference type="ARBA" id="ARBA00009437"/>
    </source>
</evidence>
<dbReference type="PANTHER" id="PTHR30126:SF80">
    <property type="entry name" value="TRANSCRIPTIONAL REGULATOR-RELATED"/>
    <property type="match status" value="1"/>
</dbReference>
<dbReference type="RefSeq" id="WP_369745536.1">
    <property type="nucleotide sequence ID" value="NZ_CP165735.1"/>
</dbReference>
<evidence type="ECO:0000256" key="4">
    <source>
        <dbReference type="ARBA" id="ARBA00023163"/>
    </source>
</evidence>
<dbReference type="PROSITE" id="PS50931">
    <property type="entry name" value="HTH_LYSR"/>
    <property type="match status" value="1"/>
</dbReference>
<comment type="similarity">
    <text evidence="1">Belongs to the LysR transcriptional regulatory family.</text>
</comment>
<dbReference type="EMBL" id="CP165735">
    <property type="protein sequence ID" value="XDV71480.1"/>
    <property type="molecule type" value="Genomic_DNA"/>
</dbReference>
<dbReference type="InterPro" id="IPR000847">
    <property type="entry name" value="LysR_HTH_N"/>
</dbReference>
<dbReference type="InterPro" id="IPR036388">
    <property type="entry name" value="WH-like_DNA-bd_sf"/>
</dbReference>
<sequence>MNLRRIECFLAVVDAGTVTAAAAQLHVAQPALSRQLKTFERELRLRLFEAQGARIVLTSAGRALIPSARRLLAEAREFREASDVLQTGRVERLVAATTSASLRGFLAPFIATTTPADPKIIVREFSHFDTSEAVRRGCDFAISPAAPEGDLNYLLLGRVPLKAFVAPEHSWARAGVHELPISAFDGVPALIASRHSASRFILDDALSRSGVALSPLTECDDGQTIMALAAAGHGVGFSTDRPLFGIHAINVLDETVNPPRPLSLPLHVVWQQGHFAEASIQQLAHRIQRFLVEHEITLDSGFHADTA</sequence>
<dbReference type="PANTHER" id="PTHR30126">
    <property type="entry name" value="HTH-TYPE TRANSCRIPTIONAL REGULATOR"/>
    <property type="match status" value="1"/>
</dbReference>
<dbReference type="Pfam" id="PF00126">
    <property type="entry name" value="HTH_1"/>
    <property type="match status" value="1"/>
</dbReference>
<accession>A0AB39YMS4</accession>
<evidence type="ECO:0000256" key="3">
    <source>
        <dbReference type="ARBA" id="ARBA00023125"/>
    </source>
</evidence>
<dbReference type="SUPFAM" id="SSF46785">
    <property type="entry name" value="Winged helix' DNA-binding domain"/>
    <property type="match status" value="1"/>
</dbReference>
<evidence type="ECO:0000313" key="6">
    <source>
        <dbReference type="EMBL" id="XDV71480.1"/>
    </source>
</evidence>
<protein>
    <submittedName>
        <fullName evidence="6">LysR family transcriptional regulator</fullName>
    </submittedName>
</protein>
<dbReference type="GO" id="GO:0000976">
    <property type="term" value="F:transcription cis-regulatory region binding"/>
    <property type="evidence" value="ECO:0007669"/>
    <property type="project" value="TreeGrafter"/>
</dbReference>
<dbReference type="InterPro" id="IPR036390">
    <property type="entry name" value="WH_DNA-bd_sf"/>
</dbReference>
<dbReference type="InterPro" id="IPR005119">
    <property type="entry name" value="LysR_subst-bd"/>
</dbReference>
<dbReference type="SUPFAM" id="SSF53850">
    <property type="entry name" value="Periplasmic binding protein-like II"/>
    <property type="match status" value="1"/>
</dbReference>
<name>A0AB39YMS4_9MICC</name>
<dbReference type="PRINTS" id="PR00039">
    <property type="entry name" value="HTHLYSR"/>
</dbReference>
<proteinExistence type="inferred from homology"/>
<dbReference type="AlphaFoldDB" id="A0AB39YMS4"/>
<reference evidence="6" key="1">
    <citation type="submission" date="2024-07" db="EMBL/GenBank/DDBJ databases">
        <authorList>
            <person name="Li J."/>
            <person name="Wei H."/>
            <person name="Ma J."/>
        </authorList>
    </citation>
    <scope>NUCLEOTIDE SEQUENCE</scope>
    <source>
        <strain evidence="6">AMU7</strain>
    </source>
</reference>
<evidence type="ECO:0000259" key="5">
    <source>
        <dbReference type="PROSITE" id="PS50931"/>
    </source>
</evidence>